<reference evidence="17" key="1">
    <citation type="submission" date="2017-01" db="EMBL/GenBank/DDBJ databases">
        <authorList>
            <person name="Varghese N."/>
            <person name="Submissions S."/>
        </authorList>
    </citation>
    <scope>NUCLEOTIDE SEQUENCE [LARGE SCALE GENOMIC DNA]</scope>
    <source>
        <strain evidence="17">ATCC 51758</strain>
    </source>
</reference>
<dbReference type="SMART" id="SM00387">
    <property type="entry name" value="HATPase_c"/>
    <property type="match status" value="1"/>
</dbReference>
<evidence type="ECO:0000313" key="17">
    <source>
        <dbReference type="Proteomes" id="UP000186819"/>
    </source>
</evidence>
<gene>
    <name evidence="16" type="ORF">SAMN05421829_11679</name>
</gene>
<evidence type="ECO:0000259" key="14">
    <source>
        <dbReference type="PROSITE" id="PS50109"/>
    </source>
</evidence>
<evidence type="ECO:0000256" key="11">
    <source>
        <dbReference type="ARBA" id="ARBA00023136"/>
    </source>
</evidence>
<keyword evidence="10" id="KW-0902">Two-component regulatory system</keyword>
<dbReference type="RefSeq" id="WP_076603860.1">
    <property type="nucleotide sequence ID" value="NZ_FTMD01000016.1"/>
</dbReference>
<dbReference type="STRING" id="34027.SAMN05421829_11679"/>
<dbReference type="GO" id="GO:0000155">
    <property type="term" value="F:phosphorelay sensor kinase activity"/>
    <property type="evidence" value="ECO:0007669"/>
    <property type="project" value="InterPro"/>
</dbReference>
<keyword evidence="11 13" id="KW-0472">Membrane</keyword>
<keyword evidence="3" id="KW-0597">Phosphoprotein</keyword>
<dbReference type="Pfam" id="PF02743">
    <property type="entry name" value="dCache_1"/>
    <property type="match status" value="1"/>
</dbReference>
<evidence type="ECO:0000256" key="1">
    <source>
        <dbReference type="ARBA" id="ARBA00004651"/>
    </source>
</evidence>
<evidence type="ECO:0000256" key="7">
    <source>
        <dbReference type="ARBA" id="ARBA00022777"/>
    </source>
</evidence>
<dbReference type="InterPro" id="IPR029151">
    <property type="entry name" value="Sensor-like_sf"/>
</dbReference>
<evidence type="ECO:0000256" key="4">
    <source>
        <dbReference type="ARBA" id="ARBA00022679"/>
    </source>
</evidence>
<keyword evidence="5 13" id="KW-0812">Transmembrane</keyword>
<feature type="domain" description="Histidine kinase" evidence="14">
    <location>
        <begin position="483"/>
        <end position="674"/>
    </location>
</feature>
<protein>
    <submittedName>
        <fullName evidence="16">PAS domain S-box-containing protein</fullName>
    </submittedName>
</protein>
<name>A0A1N7B678_9RHOO</name>
<dbReference type="SUPFAM" id="SSF103190">
    <property type="entry name" value="Sensory domain-like"/>
    <property type="match status" value="1"/>
</dbReference>
<keyword evidence="4" id="KW-0808">Transferase</keyword>
<evidence type="ECO:0000256" key="13">
    <source>
        <dbReference type="SAM" id="Phobius"/>
    </source>
</evidence>
<evidence type="ECO:0000256" key="8">
    <source>
        <dbReference type="ARBA" id="ARBA00022840"/>
    </source>
</evidence>
<dbReference type="Proteomes" id="UP000186819">
    <property type="component" value="Unassembled WGS sequence"/>
</dbReference>
<feature type="transmembrane region" description="Helical" evidence="13">
    <location>
        <begin position="16"/>
        <end position="37"/>
    </location>
</feature>
<dbReference type="InterPro" id="IPR011712">
    <property type="entry name" value="Sig_transdc_His_kin_sub3_dim/P"/>
</dbReference>
<evidence type="ECO:0000256" key="10">
    <source>
        <dbReference type="ARBA" id="ARBA00023012"/>
    </source>
</evidence>
<dbReference type="PANTHER" id="PTHR24421">
    <property type="entry name" value="NITRATE/NITRITE SENSOR PROTEIN NARX-RELATED"/>
    <property type="match status" value="1"/>
</dbReference>
<keyword evidence="6" id="KW-0547">Nucleotide-binding</keyword>
<organism evidence="16 17">
    <name type="scientific">Aromatoleum tolulyticum</name>
    <dbReference type="NCBI Taxonomy" id="34027"/>
    <lineage>
        <taxon>Bacteria</taxon>
        <taxon>Pseudomonadati</taxon>
        <taxon>Pseudomonadota</taxon>
        <taxon>Betaproteobacteria</taxon>
        <taxon>Rhodocyclales</taxon>
        <taxon>Rhodocyclaceae</taxon>
        <taxon>Aromatoleum</taxon>
    </lineage>
</organism>
<keyword evidence="7" id="KW-0418">Kinase</keyword>
<evidence type="ECO:0000259" key="15">
    <source>
        <dbReference type="PROSITE" id="PS50112"/>
    </source>
</evidence>
<dbReference type="EMBL" id="FTMD01000016">
    <property type="protein sequence ID" value="SIR46819.1"/>
    <property type="molecule type" value="Genomic_DNA"/>
</dbReference>
<dbReference type="Gene3D" id="1.20.5.1930">
    <property type="match status" value="1"/>
</dbReference>
<dbReference type="CDD" id="cd12915">
    <property type="entry name" value="PDC2_DGC_like"/>
    <property type="match status" value="1"/>
</dbReference>
<dbReference type="Gene3D" id="3.30.565.10">
    <property type="entry name" value="Histidine kinase-like ATPase, C-terminal domain"/>
    <property type="match status" value="1"/>
</dbReference>
<comment type="subcellular location">
    <subcellularLocation>
        <location evidence="1">Cell membrane</location>
        <topology evidence="1">Multi-pass membrane protein</topology>
    </subcellularLocation>
</comment>
<dbReference type="PROSITE" id="PS50109">
    <property type="entry name" value="HIS_KIN"/>
    <property type="match status" value="1"/>
</dbReference>
<dbReference type="InterPro" id="IPR050482">
    <property type="entry name" value="Sensor_HK_TwoCompSys"/>
</dbReference>
<dbReference type="CDD" id="cd12914">
    <property type="entry name" value="PDC1_DGC_like"/>
    <property type="match status" value="1"/>
</dbReference>
<dbReference type="SMART" id="SM00091">
    <property type="entry name" value="PAS"/>
    <property type="match status" value="1"/>
</dbReference>
<dbReference type="InterPro" id="IPR035965">
    <property type="entry name" value="PAS-like_dom_sf"/>
</dbReference>
<evidence type="ECO:0000313" key="16">
    <source>
        <dbReference type="EMBL" id="SIR46819.1"/>
    </source>
</evidence>
<evidence type="ECO:0000256" key="6">
    <source>
        <dbReference type="ARBA" id="ARBA00022741"/>
    </source>
</evidence>
<feature type="transmembrane region" description="Helical" evidence="13">
    <location>
        <begin position="294"/>
        <end position="316"/>
    </location>
</feature>
<dbReference type="GO" id="GO:0046983">
    <property type="term" value="F:protein dimerization activity"/>
    <property type="evidence" value="ECO:0007669"/>
    <property type="project" value="InterPro"/>
</dbReference>
<dbReference type="Gene3D" id="3.30.450.20">
    <property type="entry name" value="PAS domain"/>
    <property type="match status" value="3"/>
</dbReference>
<dbReference type="SUPFAM" id="SSF55785">
    <property type="entry name" value="PYP-like sensor domain (PAS domain)"/>
    <property type="match status" value="1"/>
</dbReference>
<dbReference type="CDD" id="cd00130">
    <property type="entry name" value="PAS"/>
    <property type="match status" value="1"/>
</dbReference>
<keyword evidence="9 13" id="KW-1133">Transmembrane helix</keyword>
<dbReference type="GO" id="GO:0005524">
    <property type="term" value="F:ATP binding"/>
    <property type="evidence" value="ECO:0007669"/>
    <property type="project" value="UniProtKB-KW"/>
</dbReference>
<accession>A0A1N7B678</accession>
<dbReference type="GO" id="GO:0005886">
    <property type="term" value="C:plasma membrane"/>
    <property type="evidence" value="ECO:0007669"/>
    <property type="project" value="UniProtKB-SubCell"/>
</dbReference>
<dbReference type="InterPro" id="IPR005467">
    <property type="entry name" value="His_kinase_dom"/>
</dbReference>
<evidence type="ECO:0000256" key="2">
    <source>
        <dbReference type="ARBA" id="ARBA00022475"/>
    </source>
</evidence>
<dbReference type="Pfam" id="PF07730">
    <property type="entry name" value="HisKA_3"/>
    <property type="match status" value="1"/>
</dbReference>
<dbReference type="Pfam" id="PF13426">
    <property type="entry name" value="PAS_9"/>
    <property type="match status" value="1"/>
</dbReference>
<dbReference type="SUPFAM" id="SSF55874">
    <property type="entry name" value="ATPase domain of HSP90 chaperone/DNA topoisomerase II/histidine kinase"/>
    <property type="match status" value="1"/>
</dbReference>
<proteinExistence type="predicted"/>
<feature type="coiled-coil region" evidence="12">
    <location>
        <begin position="448"/>
        <end position="475"/>
    </location>
</feature>
<feature type="domain" description="PAS" evidence="15">
    <location>
        <begin position="329"/>
        <end position="374"/>
    </location>
</feature>
<sequence>MSGLLRKFWIEPPVRAVMLLTALMLAVLAGGTAFLLYDMRQREIEYARSEISTLSRILAEQTARTLDGVVMALRGAQERLSDNIGMQLELDSFPVQALLKARAEGLPQYSSMFVVNASGVVMNSTLLGTRPGFNEADRDYFARLVRKDEGIFISQMYRRRFDGEWTFYLSARLVDAGGNFRGVVASAVVANYFESFYRRLDLRFGKQIQLINARGNLVASFPSDMDKVDQPVAGLPTLTEKAADPNGTIRVTETLAGENRFVAYHRVPRYPFLIGVAVDQDSALVSWPMTARPIVAGAGIVAALLLAASCGVAWSMRRRALMASALQHSEERLREMVESVMDAIVTIDEDLSVVLFNRAAEQMFGVRADDTIGKPFDRLLGSESRGAYHAIVGRRRNSGEPRHARRGRAELTARHADGREFPADATFSSTETQGQRFLTVVLRDLTERKRIETHLRETNRQLQELSTALQRVREDERAGIAREMHDELGQRLTAIKLELSWLGGRLPGERADLQDKVGVIKEQLNQTIASVRRITYELRPLILDDLGLRAAISWLTDDFSKRTNIELVLDLDDDEPERGSAEATTLFRVLQESLTNVTKYAQASTVWVACRRDGSDWRLTVRDDGIGFVLDAANQAGFGLLGMRERIRLVQGTFVIHSTPGDGTTIDVTVPARQ</sequence>
<evidence type="ECO:0000256" key="3">
    <source>
        <dbReference type="ARBA" id="ARBA00022553"/>
    </source>
</evidence>
<dbReference type="InterPro" id="IPR000014">
    <property type="entry name" value="PAS"/>
</dbReference>
<dbReference type="Pfam" id="PF02518">
    <property type="entry name" value="HATPase_c"/>
    <property type="match status" value="1"/>
</dbReference>
<evidence type="ECO:0000256" key="9">
    <source>
        <dbReference type="ARBA" id="ARBA00022989"/>
    </source>
</evidence>
<evidence type="ECO:0000256" key="12">
    <source>
        <dbReference type="SAM" id="Coils"/>
    </source>
</evidence>
<dbReference type="PROSITE" id="PS50112">
    <property type="entry name" value="PAS"/>
    <property type="match status" value="1"/>
</dbReference>
<dbReference type="InterPro" id="IPR033479">
    <property type="entry name" value="dCache_1"/>
</dbReference>
<dbReference type="PANTHER" id="PTHR24421:SF59">
    <property type="entry name" value="OXYGEN SENSOR HISTIDINE KINASE NREB"/>
    <property type="match status" value="1"/>
</dbReference>
<dbReference type="InterPro" id="IPR003594">
    <property type="entry name" value="HATPase_dom"/>
</dbReference>
<dbReference type="NCBIfam" id="TIGR00229">
    <property type="entry name" value="sensory_box"/>
    <property type="match status" value="1"/>
</dbReference>
<keyword evidence="2" id="KW-1003">Cell membrane</keyword>
<keyword evidence="17" id="KW-1185">Reference proteome</keyword>
<keyword evidence="12" id="KW-0175">Coiled coil</keyword>
<dbReference type="AlphaFoldDB" id="A0A1N7B678"/>
<evidence type="ECO:0000256" key="5">
    <source>
        <dbReference type="ARBA" id="ARBA00022692"/>
    </source>
</evidence>
<dbReference type="CDD" id="cd16917">
    <property type="entry name" value="HATPase_UhpB-NarQ-NarX-like"/>
    <property type="match status" value="1"/>
</dbReference>
<dbReference type="OrthoDB" id="9782588at2"/>
<dbReference type="InterPro" id="IPR036890">
    <property type="entry name" value="HATPase_C_sf"/>
</dbReference>
<keyword evidence="8" id="KW-0067">ATP-binding</keyword>